<organism evidence="5 6">
    <name type="scientific">Chrysochromulina tobinii</name>
    <dbReference type="NCBI Taxonomy" id="1460289"/>
    <lineage>
        <taxon>Eukaryota</taxon>
        <taxon>Haptista</taxon>
        <taxon>Haptophyta</taxon>
        <taxon>Prymnesiophyceae</taxon>
        <taxon>Prymnesiales</taxon>
        <taxon>Chrysochromulinaceae</taxon>
        <taxon>Chrysochromulina</taxon>
    </lineage>
</organism>
<dbReference type="SUPFAM" id="SSF48403">
    <property type="entry name" value="Ankyrin repeat"/>
    <property type="match status" value="1"/>
</dbReference>
<evidence type="ECO:0000313" key="5">
    <source>
        <dbReference type="EMBL" id="KOO35193.1"/>
    </source>
</evidence>
<dbReference type="PROSITE" id="PS50297">
    <property type="entry name" value="ANK_REP_REGION"/>
    <property type="match status" value="2"/>
</dbReference>
<protein>
    <submittedName>
        <fullName evidence="5">Uncharacterized protein</fullName>
    </submittedName>
</protein>
<dbReference type="PANTHER" id="PTHR24171">
    <property type="entry name" value="ANKYRIN REPEAT DOMAIN-CONTAINING PROTEIN 39-RELATED"/>
    <property type="match status" value="1"/>
</dbReference>
<feature type="signal peptide" evidence="4">
    <location>
        <begin position="1"/>
        <end position="15"/>
    </location>
</feature>
<dbReference type="Pfam" id="PF12796">
    <property type="entry name" value="Ank_2"/>
    <property type="match status" value="1"/>
</dbReference>
<proteinExistence type="predicted"/>
<evidence type="ECO:0000256" key="4">
    <source>
        <dbReference type="SAM" id="SignalP"/>
    </source>
</evidence>
<dbReference type="AlphaFoldDB" id="A0A0M0K9V4"/>
<reference evidence="6" key="1">
    <citation type="journal article" date="2015" name="PLoS Genet.">
        <title>Genome Sequence and Transcriptome Analyses of Chrysochromulina tobin: Metabolic Tools for Enhanced Algal Fitness in the Prominent Order Prymnesiales (Haptophyceae).</title>
        <authorList>
            <person name="Hovde B.T."/>
            <person name="Deodato C.R."/>
            <person name="Hunsperger H.M."/>
            <person name="Ryken S.A."/>
            <person name="Yost W."/>
            <person name="Jha R.K."/>
            <person name="Patterson J."/>
            <person name="Monnat R.J. Jr."/>
            <person name="Barlow S.B."/>
            <person name="Starkenburg S.R."/>
            <person name="Cattolico R.A."/>
        </authorList>
    </citation>
    <scope>NUCLEOTIDE SEQUENCE</scope>
    <source>
        <strain evidence="6">CCMP291</strain>
    </source>
</reference>
<name>A0A0M0K9V4_9EUKA</name>
<dbReference type="Proteomes" id="UP000037460">
    <property type="component" value="Unassembled WGS sequence"/>
</dbReference>
<dbReference type="Pfam" id="PF00023">
    <property type="entry name" value="Ank"/>
    <property type="match status" value="1"/>
</dbReference>
<gene>
    <name evidence="5" type="ORF">Ctob_015241</name>
</gene>
<keyword evidence="4" id="KW-0732">Signal</keyword>
<dbReference type="PROSITE" id="PS50088">
    <property type="entry name" value="ANK_REPEAT"/>
    <property type="match status" value="3"/>
</dbReference>
<dbReference type="InterPro" id="IPR002110">
    <property type="entry name" value="Ankyrin_rpt"/>
</dbReference>
<sequence length="188" mass="20792">MRAHLLLALVALVRGSDLHRYVQQDAFDTLEKELVYRPPNALNAIETETGQTPLMMAVLMGKTQTVKLLLKAGADTTIGEKDGYTPCHGAAFQGRPEVMKMLLEHGLPCTTDRHKDGYTPLHRACWGRAEGHTETVRVLLKAGAPADQMSDKGELPVDLTPNANTKKLIKHRLQKIANVKISMDKDEM</sequence>
<feature type="repeat" description="ANK" evidence="3">
    <location>
        <begin position="82"/>
        <end position="106"/>
    </location>
</feature>
<evidence type="ECO:0000313" key="6">
    <source>
        <dbReference type="Proteomes" id="UP000037460"/>
    </source>
</evidence>
<evidence type="ECO:0000256" key="1">
    <source>
        <dbReference type="ARBA" id="ARBA00022737"/>
    </source>
</evidence>
<dbReference type="EMBL" id="JWZX01000954">
    <property type="protein sequence ID" value="KOO35193.1"/>
    <property type="molecule type" value="Genomic_DNA"/>
</dbReference>
<keyword evidence="2 3" id="KW-0040">ANK repeat</keyword>
<feature type="repeat" description="ANK" evidence="3">
    <location>
        <begin position="116"/>
        <end position="151"/>
    </location>
</feature>
<dbReference type="Gene3D" id="1.25.40.20">
    <property type="entry name" value="Ankyrin repeat-containing domain"/>
    <property type="match status" value="1"/>
</dbReference>
<keyword evidence="1" id="KW-0677">Repeat</keyword>
<comment type="caution">
    <text evidence="5">The sequence shown here is derived from an EMBL/GenBank/DDBJ whole genome shotgun (WGS) entry which is preliminary data.</text>
</comment>
<dbReference type="InterPro" id="IPR036770">
    <property type="entry name" value="Ankyrin_rpt-contain_sf"/>
</dbReference>
<accession>A0A0M0K9V4</accession>
<dbReference type="OrthoDB" id="1577640at2759"/>
<evidence type="ECO:0000256" key="2">
    <source>
        <dbReference type="ARBA" id="ARBA00023043"/>
    </source>
</evidence>
<keyword evidence="6" id="KW-1185">Reference proteome</keyword>
<evidence type="ECO:0000256" key="3">
    <source>
        <dbReference type="PROSITE-ProRule" id="PRU00023"/>
    </source>
</evidence>
<dbReference type="SMART" id="SM00248">
    <property type="entry name" value="ANK"/>
    <property type="match status" value="3"/>
</dbReference>
<feature type="chain" id="PRO_5012023124" evidence="4">
    <location>
        <begin position="16"/>
        <end position="188"/>
    </location>
</feature>
<feature type="repeat" description="ANK" evidence="3">
    <location>
        <begin position="49"/>
        <end position="81"/>
    </location>
</feature>